<evidence type="ECO:0000313" key="2">
    <source>
        <dbReference type="Proteomes" id="UP001497382"/>
    </source>
</evidence>
<dbReference type="Proteomes" id="UP001497382">
    <property type="component" value="Unassembled WGS sequence"/>
</dbReference>
<proteinExistence type="predicted"/>
<keyword evidence="2" id="KW-1185">Reference proteome</keyword>
<sequence length="92" mass="10696">RHPTERITSTFCLFRVESHDCAKRWRICIRNENNRGKKIPVGKPEGKVPFLKQHEGYFGMHLVLVNSGQMTKRTPQSPPLFHASTPLEDIWL</sequence>
<dbReference type="EMBL" id="CAXIEN010000119">
    <property type="protein sequence ID" value="CAL1279172.1"/>
    <property type="molecule type" value="Genomic_DNA"/>
</dbReference>
<comment type="caution">
    <text evidence="1">The sequence shown here is derived from an EMBL/GenBank/DDBJ whole genome shotgun (WGS) entry which is preliminary data.</text>
</comment>
<protein>
    <submittedName>
        <fullName evidence="1">Uncharacterized protein</fullName>
    </submittedName>
</protein>
<reference evidence="1 2" key="1">
    <citation type="submission" date="2024-04" db="EMBL/GenBank/DDBJ databases">
        <authorList>
            <person name="Rising A."/>
            <person name="Reimegard J."/>
            <person name="Sonavane S."/>
            <person name="Akerstrom W."/>
            <person name="Nylinder S."/>
            <person name="Hedman E."/>
            <person name="Kallberg Y."/>
        </authorList>
    </citation>
    <scope>NUCLEOTIDE SEQUENCE [LARGE SCALE GENOMIC DNA]</scope>
</reference>
<accession>A0AAV2A599</accession>
<evidence type="ECO:0000313" key="1">
    <source>
        <dbReference type="EMBL" id="CAL1279172.1"/>
    </source>
</evidence>
<feature type="non-terminal residue" evidence="1">
    <location>
        <position position="1"/>
    </location>
</feature>
<name>A0AAV2A599_9ARAC</name>
<organism evidence="1 2">
    <name type="scientific">Larinioides sclopetarius</name>
    <dbReference type="NCBI Taxonomy" id="280406"/>
    <lineage>
        <taxon>Eukaryota</taxon>
        <taxon>Metazoa</taxon>
        <taxon>Ecdysozoa</taxon>
        <taxon>Arthropoda</taxon>
        <taxon>Chelicerata</taxon>
        <taxon>Arachnida</taxon>
        <taxon>Araneae</taxon>
        <taxon>Araneomorphae</taxon>
        <taxon>Entelegynae</taxon>
        <taxon>Araneoidea</taxon>
        <taxon>Araneidae</taxon>
        <taxon>Larinioides</taxon>
    </lineage>
</organism>
<gene>
    <name evidence="1" type="ORF">LARSCL_LOCUS10193</name>
</gene>
<dbReference type="AlphaFoldDB" id="A0AAV2A599"/>